<accession>A0A1H6F3R6</accession>
<proteinExistence type="predicted"/>
<dbReference type="AlphaFoldDB" id="A0A1H6F3R6"/>
<evidence type="ECO:0000313" key="2">
    <source>
        <dbReference type="Proteomes" id="UP000236724"/>
    </source>
</evidence>
<dbReference type="Proteomes" id="UP000236724">
    <property type="component" value="Unassembled WGS sequence"/>
</dbReference>
<evidence type="ECO:0000313" key="1">
    <source>
        <dbReference type="EMBL" id="SEH04722.1"/>
    </source>
</evidence>
<keyword evidence="2" id="KW-1185">Reference proteome</keyword>
<name>A0A1H6F3R6_9GAMM</name>
<protein>
    <submittedName>
        <fullName evidence="1">Uncharacterized protein</fullName>
    </submittedName>
</protein>
<sequence>MMSERTVQEQMEHFCKCGQCFEYIANLQSIEHIELHSLLKSFSEFAKSKGLDCILPVENRDTDHSNQLFHTYIKRFGEQIRDEFNSFLRDADIALTNNYLEFKKKNYSERRGSHDGVSNLALQLVESYREYRRPIPAAPPRPRIPKLGEKNDDYPHELRSYIEELEEWSKENKKEATLDTFAFWSLKLPAIIVAATTGLWAHYELEHISIISGSVASICIAIDGIHPRGLLRNTHLRAHHDIRSLLTIIVNKWRMRNSKAKLENIMREIIRDSEPKREEIAKYIREAETALKHKTET</sequence>
<dbReference type="EMBL" id="FMSV02000088">
    <property type="protein sequence ID" value="SEH04722.1"/>
    <property type="molecule type" value="Genomic_DNA"/>
</dbReference>
<gene>
    <name evidence="1" type="ORF">MBHS_00571</name>
</gene>
<organism evidence="1 2">
    <name type="scientific">Candidatus Venteria ishoeyi</name>
    <dbReference type="NCBI Taxonomy" id="1899563"/>
    <lineage>
        <taxon>Bacteria</taxon>
        <taxon>Pseudomonadati</taxon>
        <taxon>Pseudomonadota</taxon>
        <taxon>Gammaproteobacteria</taxon>
        <taxon>Thiotrichales</taxon>
        <taxon>Thiotrichaceae</taxon>
        <taxon>Venteria</taxon>
    </lineage>
</organism>
<reference evidence="1 2" key="1">
    <citation type="submission" date="2016-10" db="EMBL/GenBank/DDBJ databases">
        <authorList>
            <person name="de Groot N.N."/>
        </authorList>
    </citation>
    <scope>NUCLEOTIDE SEQUENCE [LARGE SCALE GENOMIC DNA]</scope>
    <source>
        <strain evidence="1">MBHS1</strain>
    </source>
</reference>